<organism evidence="1 2">
    <name type="scientific">Gordonia malaquae NBRC 108250</name>
    <dbReference type="NCBI Taxonomy" id="1223542"/>
    <lineage>
        <taxon>Bacteria</taxon>
        <taxon>Bacillati</taxon>
        <taxon>Actinomycetota</taxon>
        <taxon>Actinomycetes</taxon>
        <taxon>Mycobacteriales</taxon>
        <taxon>Gordoniaceae</taxon>
        <taxon>Gordonia</taxon>
    </lineage>
</organism>
<sequence>MTIPSSAVTYSATAPAGGLYMNARSNQNLGSPQVVMTSTSGLAELVTWTPLLSVAYPGGAAICTFSGTITISVA</sequence>
<accession>M3VBG3</accession>
<gene>
    <name evidence="1" type="ORF">GM1_015_00880</name>
</gene>
<name>M3VBG3_GORML</name>
<protein>
    <submittedName>
        <fullName evidence="1">Uncharacterized protein</fullName>
    </submittedName>
</protein>
<evidence type="ECO:0000313" key="2">
    <source>
        <dbReference type="Proteomes" id="UP000035009"/>
    </source>
</evidence>
<dbReference type="Proteomes" id="UP000035009">
    <property type="component" value="Unassembled WGS sequence"/>
</dbReference>
<dbReference type="AlphaFoldDB" id="M3VBG3"/>
<proteinExistence type="predicted"/>
<evidence type="ECO:0000313" key="1">
    <source>
        <dbReference type="EMBL" id="GAC80213.1"/>
    </source>
</evidence>
<reference evidence="1 2" key="1">
    <citation type="submission" date="2013-02" db="EMBL/GenBank/DDBJ databases">
        <title>Whole genome shotgun sequence of Gordonia malaquae NBRC 108250.</title>
        <authorList>
            <person name="Yoshida I."/>
            <person name="Hosoyama A."/>
            <person name="Tsuchikane K."/>
            <person name="Ando Y."/>
            <person name="Baba S."/>
            <person name="Ohji S."/>
            <person name="Hamada M."/>
            <person name="Tamura T."/>
            <person name="Yamazoe A."/>
            <person name="Yamazaki S."/>
            <person name="Fujita N."/>
        </authorList>
    </citation>
    <scope>NUCLEOTIDE SEQUENCE [LARGE SCALE GENOMIC DNA]</scope>
    <source>
        <strain evidence="1 2">NBRC 108250</strain>
    </source>
</reference>
<dbReference type="EMBL" id="BAOP01000015">
    <property type="protein sequence ID" value="GAC80213.1"/>
    <property type="molecule type" value="Genomic_DNA"/>
</dbReference>
<comment type="caution">
    <text evidence="1">The sequence shown here is derived from an EMBL/GenBank/DDBJ whole genome shotgun (WGS) entry which is preliminary data.</text>
</comment>
<keyword evidence="2" id="KW-1185">Reference proteome</keyword>